<proteinExistence type="predicted"/>
<dbReference type="SUPFAM" id="SSF53756">
    <property type="entry name" value="UDP-Glycosyltransferase/glycogen phosphorylase"/>
    <property type="match status" value="1"/>
</dbReference>
<comment type="caution">
    <text evidence="1">The sequence shown here is derived from an EMBL/GenBank/DDBJ whole genome shotgun (WGS) entry which is preliminary data.</text>
</comment>
<sequence>MKILSYQPFSLFANGGGNRILRRLYQGKEAKVVSLVIDGFSSVLPNGNIKETLVPAMPVHRPWMRWRLRNLGMWLRDVFFHGLTTRRIRKAARQMDYEVIHVVDHGPYCAALCVDEFLEGKQLWVSFHDHFNTTKSNAENTRRLWQHATRRLVISEEIAAAYSRLFGEAQYEIITDGVEAQEIRQPSAQIGVPINIYFAGLLHLHYIPLFKTLADALDRLSNDGLQFKLVLRGTQQLNELNDRQFEVDYRPVTLNNADLKAELDAADILYLPIKFTTPDFYLYSLSTKMVGYLGAPGAILYHGPADSAACHLLKNNQAAICCGALDTDDLVASLRALLSSGEQVSIRAKELARNRFDLKTIQQRFWAGDLTGVDR</sequence>
<dbReference type="AlphaFoldDB" id="A0A2T5JCG3"/>
<keyword evidence="2" id="KW-1185">Reference proteome</keyword>
<evidence type="ECO:0008006" key="3">
    <source>
        <dbReference type="Google" id="ProtNLM"/>
    </source>
</evidence>
<dbReference type="OrthoDB" id="787006at2"/>
<evidence type="ECO:0000313" key="2">
    <source>
        <dbReference type="Proteomes" id="UP000244168"/>
    </source>
</evidence>
<evidence type="ECO:0000313" key="1">
    <source>
        <dbReference type="EMBL" id="PTQ99355.1"/>
    </source>
</evidence>
<dbReference type="Gene3D" id="3.40.50.2000">
    <property type="entry name" value="Glycogen Phosphorylase B"/>
    <property type="match status" value="1"/>
</dbReference>
<gene>
    <name evidence="1" type="ORF">C8P68_102171</name>
</gene>
<organism evidence="1 2">
    <name type="scientific">Mucilaginibacter yixingensis</name>
    <dbReference type="NCBI Taxonomy" id="1295612"/>
    <lineage>
        <taxon>Bacteria</taxon>
        <taxon>Pseudomonadati</taxon>
        <taxon>Bacteroidota</taxon>
        <taxon>Sphingobacteriia</taxon>
        <taxon>Sphingobacteriales</taxon>
        <taxon>Sphingobacteriaceae</taxon>
        <taxon>Mucilaginibacter</taxon>
    </lineage>
</organism>
<reference evidence="1 2" key="1">
    <citation type="submission" date="2018-04" db="EMBL/GenBank/DDBJ databases">
        <title>Genomic Encyclopedia of Archaeal and Bacterial Type Strains, Phase II (KMG-II): from individual species to whole genera.</title>
        <authorList>
            <person name="Goeker M."/>
        </authorList>
    </citation>
    <scope>NUCLEOTIDE SEQUENCE [LARGE SCALE GENOMIC DNA]</scope>
    <source>
        <strain evidence="1 2">DSM 26809</strain>
    </source>
</reference>
<name>A0A2T5JCG3_9SPHI</name>
<protein>
    <recommendedName>
        <fullName evidence="3">Glycosyltransferase involved in cell wall biosynthesis</fullName>
    </recommendedName>
</protein>
<dbReference type="EMBL" id="QAOQ01000002">
    <property type="protein sequence ID" value="PTQ99355.1"/>
    <property type="molecule type" value="Genomic_DNA"/>
</dbReference>
<dbReference type="RefSeq" id="WP_107827289.1">
    <property type="nucleotide sequence ID" value="NZ_CP160205.1"/>
</dbReference>
<accession>A0A2T5JCG3</accession>
<dbReference type="Proteomes" id="UP000244168">
    <property type="component" value="Unassembled WGS sequence"/>
</dbReference>